<proteinExistence type="predicted"/>
<protein>
    <submittedName>
        <fullName evidence="1">Uncharacterized protein</fullName>
    </submittedName>
</protein>
<keyword evidence="2" id="KW-1185">Reference proteome</keyword>
<evidence type="ECO:0000313" key="2">
    <source>
        <dbReference type="Proteomes" id="UP000187209"/>
    </source>
</evidence>
<gene>
    <name evidence="1" type="ORF">SteCoe_7318</name>
</gene>
<organism evidence="1 2">
    <name type="scientific">Stentor coeruleus</name>
    <dbReference type="NCBI Taxonomy" id="5963"/>
    <lineage>
        <taxon>Eukaryota</taxon>
        <taxon>Sar</taxon>
        <taxon>Alveolata</taxon>
        <taxon>Ciliophora</taxon>
        <taxon>Postciliodesmatophora</taxon>
        <taxon>Heterotrichea</taxon>
        <taxon>Heterotrichida</taxon>
        <taxon>Stentoridae</taxon>
        <taxon>Stentor</taxon>
    </lineage>
</organism>
<reference evidence="1 2" key="1">
    <citation type="submission" date="2016-11" db="EMBL/GenBank/DDBJ databases">
        <title>The macronuclear genome of Stentor coeruleus: a giant cell with tiny introns.</title>
        <authorList>
            <person name="Slabodnick M."/>
            <person name="Ruby J.G."/>
            <person name="Reiff S.B."/>
            <person name="Swart E.C."/>
            <person name="Gosai S."/>
            <person name="Prabakaran S."/>
            <person name="Witkowska E."/>
            <person name="Larue G.E."/>
            <person name="Fisher S."/>
            <person name="Freeman R.M."/>
            <person name="Gunawardena J."/>
            <person name="Chu W."/>
            <person name="Stover N.A."/>
            <person name="Gregory B.D."/>
            <person name="Nowacki M."/>
            <person name="Derisi J."/>
            <person name="Roy S.W."/>
            <person name="Marshall W.F."/>
            <person name="Sood P."/>
        </authorList>
    </citation>
    <scope>NUCLEOTIDE SEQUENCE [LARGE SCALE GENOMIC DNA]</scope>
    <source>
        <strain evidence="1">WM001</strain>
    </source>
</reference>
<accession>A0A1R2CMR0</accession>
<dbReference type="EMBL" id="MPUH01000105">
    <property type="protein sequence ID" value="OMJ90299.1"/>
    <property type="molecule type" value="Genomic_DNA"/>
</dbReference>
<dbReference type="AlphaFoldDB" id="A0A1R2CMR0"/>
<dbReference type="Proteomes" id="UP000187209">
    <property type="component" value="Unassembled WGS sequence"/>
</dbReference>
<name>A0A1R2CMR0_9CILI</name>
<comment type="caution">
    <text evidence="1">The sequence shown here is derived from an EMBL/GenBank/DDBJ whole genome shotgun (WGS) entry which is preliminary data.</text>
</comment>
<evidence type="ECO:0000313" key="1">
    <source>
        <dbReference type="EMBL" id="OMJ90299.1"/>
    </source>
</evidence>
<sequence>MRKNVIAIRIPRKYTSYNRMSPNIIIQGLQEQIYSLSPKARLQQSKDYKRSLTPLAPTIYSSYANKSISTTPNYSSSKSKPAFQSLKLDRGTSCFESISTNISPKNYLNQRTIAKKIDIKHEDKFDLYVKETNAAQVLAQEQELFPESLNENLQFLPEPGRFTFLYSNRYKNPKTKSLMRSEKGLKGLKWLIKTPMTTKNLSPKFIKDNKMIDLFPKIKHKLKTNNQ</sequence>